<dbReference type="InterPro" id="IPR057272">
    <property type="entry name" value="Piwi_nem"/>
</dbReference>
<feature type="domain" description="Piwi" evidence="4">
    <location>
        <begin position="688"/>
        <end position="972"/>
    </location>
</feature>
<feature type="domain" description="PAZ" evidence="3">
    <location>
        <begin position="358"/>
        <end position="478"/>
    </location>
</feature>
<dbReference type="Gene3D" id="3.40.50.2300">
    <property type="match status" value="1"/>
</dbReference>
<dbReference type="PROSITE" id="PS50822">
    <property type="entry name" value="PIWI"/>
    <property type="match status" value="1"/>
</dbReference>
<dbReference type="KEGG" id="crq:GCK72_006966"/>
<reference evidence="5 6" key="1">
    <citation type="submission" date="2019-12" db="EMBL/GenBank/DDBJ databases">
        <title>Chromosome-level assembly of the Caenorhabditis remanei genome.</title>
        <authorList>
            <person name="Teterina A.A."/>
            <person name="Willis J.H."/>
            <person name="Phillips P.C."/>
        </authorList>
    </citation>
    <scope>NUCLEOTIDE SEQUENCE [LARGE SCALE GENOMIC DNA]</scope>
    <source>
        <strain evidence="5 6">PX506</strain>
        <tissue evidence="5">Whole organism</tissue>
    </source>
</reference>
<dbReference type="GO" id="GO:0003723">
    <property type="term" value="F:RNA binding"/>
    <property type="evidence" value="ECO:0007669"/>
    <property type="project" value="InterPro"/>
</dbReference>
<sequence length="1027" mass="114719">MSFRIPKKVRTEDAAGAPSGAGGASGSGGSSNPPNRNNPPIRFTTPSSSGSSSAKTFTPIGKCEVQTNVFKVDITKLPFRLTRLSMETTLCGGKVDVNLTEGHQAVSGGVNDSERRLALHTVFLKLFQRHPDIFGTDILQYTYDCANTIYGFETAYKGGDAKLEDKIERKDFSDKEWEMISRILRRQSMFFKVILSANGFVYSDGPNALSNENRQELTRVVENCSSEVLNTTDYLQYGSQTFPMNEPPVFKPDATTEIRCGFDKAVRLAEGLAGTPEIVVTIDTKLSPFFSATSTLKFFCSKYAEFKGVSTGSQPGTSRGNRPGDRGGDRRGFGGRDPRADQRRRSRSRSPIRRDEKPVQDDWNYNEVKEIQSAYERGTEKNLLGRIEEALKGLLVVPIHLPKDKNRNIIVSRIAGSNAMNSIFELNKGKDDARNISVADYFKEKYNYQIKFPHLPLVVSGRLKNETFMPLELLNIVPGQRIKIQKMSANVQASMTGQNATLPRDHVLRIREILKGHLKIENNPHLKKFGIHVAREPIQMEAMMLSPAQMIFANRAIVVPPPGTVQFRQNKGQKYYKPAKINNVAVVNFDGAVTNLEIFSARLHATCLKNGLEMRKSHQEWLKYQWNSNDASYIKAEMVKMRDAQITIIVAITPEKKPDVHDVLKYFEASAGLQTIQIHINTADCFVRDAGGAQTVDNVMRKLNLKCGGINYLVEIPQSYDHKVVCSNVSFVQQKLFAKTQFVGFEMTHGPSRTLYDRVQGTFDGEPTVVGCSYSLKAVTDLGGFHFLQERNEYKLKNLDSKITQCLDQYKKAAGALPEVLVVFRTGAGEGDFKRVEEEVQDMRKALEKVGSKSKLVMVVVQKTSHTRIFPKEIKGNKPVEQNVKSGTCIDGQITSAGRQEFVLVCQSALIGTVRPVKYTIVANDPGWSKNEMAHLTYFLAFSHQVSYQPPAIPHVLYAADNLAKRGRNNFLQHKKLGLLTKSIKKVLAEHNDLAVEGHESELDALLVESITDSMNKMAVKNRSFWA</sequence>
<name>A0A6A5HGS0_CAERE</name>
<dbReference type="InterPro" id="IPR056992">
    <property type="entry name" value="HRDE1/NRDE-3-like_N"/>
</dbReference>
<dbReference type="Pfam" id="PF02170">
    <property type="entry name" value="PAZ"/>
    <property type="match status" value="1"/>
</dbReference>
<dbReference type="SMART" id="SM00949">
    <property type="entry name" value="PAZ"/>
    <property type="match status" value="1"/>
</dbReference>
<dbReference type="InterPro" id="IPR003100">
    <property type="entry name" value="PAZ_dom"/>
</dbReference>
<dbReference type="Pfam" id="PF25128">
    <property type="entry name" value="HRDE1_NRDE3_N"/>
    <property type="match status" value="1"/>
</dbReference>
<dbReference type="SUPFAM" id="SSF101690">
    <property type="entry name" value="PAZ domain"/>
    <property type="match status" value="1"/>
</dbReference>
<dbReference type="Gene3D" id="3.30.420.10">
    <property type="entry name" value="Ribonuclease H-like superfamily/Ribonuclease H"/>
    <property type="match status" value="1"/>
</dbReference>
<dbReference type="CDD" id="cd02846">
    <property type="entry name" value="PAZ_argonaute_like"/>
    <property type="match status" value="1"/>
</dbReference>
<feature type="compositionally biased region" description="Basic and acidic residues" evidence="2">
    <location>
        <begin position="322"/>
        <end position="343"/>
    </location>
</feature>
<dbReference type="PANTHER" id="PTHR22891">
    <property type="entry name" value="EUKARYOTIC TRANSLATION INITIATION FACTOR 2C"/>
    <property type="match status" value="1"/>
</dbReference>
<feature type="region of interest" description="Disordered" evidence="2">
    <location>
        <begin position="309"/>
        <end position="361"/>
    </location>
</feature>
<feature type="compositionally biased region" description="Gly residues" evidence="2">
    <location>
        <begin position="19"/>
        <end position="29"/>
    </location>
</feature>
<dbReference type="Pfam" id="PF02171">
    <property type="entry name" value="Piwi"/>
    <property type="match status" value="1"/>
</dbReference>
<feature type="compositionally biased region" description="Low complexity" evidence="2">
    <location>
        <begin position="30"/>
        <end position="40"/>
    </location>
</feature>
<comment type="caution">
    <text evidence="5">The sequence shown here is derived from an EMBL/GenBank/DDBJ whole genome shotgun (WGS) entry which is preliminary data.</text>
</comment>
<dbReference type="InterPro" id="IPR036397">
    <property type="entry name" value="RNaseH_sf"/>
</dbReference>
<evidence type="ECO:0000256" key="1">
    <source>
        <dbReference type="RuleBase" id="RU361178"/>
    </source>
</evidence>
<dbReference type="RefSeq" id="XP_003109883.2">
    <property type="nucleotide sequence ID" value="XM_003109835.2"/>
</dbReference>
<dbReference type="Gene3D" id="2.170.260.10">
    <property type="entry name" value="paz domain"/>
    <property type="match status" value="1"/>
</dbReference>
<evidence type="ECO:0000256" key="2">
    <source>
        <dbReference type="SAM" id="MobiDB-lite"/>
    </source>
</evidence>
<evidence type="ECO:0000259" key="4">
    <source>
        <dbReference type="PROSITE" id="PS50822"/>
    </source>
</evidence>
<evidence type="ECO:0008006" key="7">
    <source>
        <dbReference type="Google" id="ProtNLM"/>
    </source>
</evidence>
<evidence type="ECO:0000259" key="3">
    <source>
        <dbReference type="PROSITE" id="PS50821"/>
    </source>
</evidence>
<feature type="region of interest" description="Disordered" evidence="2">
    <location>
        <begin position="1"/>
        <end position="57"/>
    </location>
</feature>
<protein>
    <recommendedName>
        <fullName evidence="7">Piwi domain-containing protein</fullName>
    </recommendedName>
</protein>
<accession>A0A6A5HGS0</accession>
<gene>
    <name evidence="5" type="ORF">GCK72_006966</name>
</gene>
<comment type="similarity">
    <text evidence="1">Belongs to the argonaute family.</text>
</comment>
<dbReference type="InterPro" id="IPR036085">
    <property type="entry name" value="PAZ_dom_sf"/>
</dbReference>
<dbReference type="InterPro" id="IPR003165">
    <property type="entry name" value="Piwi"/>
</dbReference>
<dbReference type="GeneID" id="9804198"/>
<dbReference type="PROSITE" id="PS50821">
    <property type="entry name" value="PAZ"/>
    <property type="match status" value="1"/>
</dbReference>
<evidence type="ECO:0000313" key="6">
    <source>
        <dbReference type="Proteomes" id="UP000483820"/>
    </source>
</evidence>
<proteinExistence type="inferred from homology"/>
<dbReference type="EMBL" id="WUAV01000002">
    <property type="protein sequence ID" value="KAF1767008.1"/>
    <property type="molecule type" value="Genomic_DNA"/>
</dbReference>
<dbReference type="CTD" id="9804198"/>
<dbReference type="AlphaFoldDB" id="A0A6A5HGS0"/>
<dbReference type="Proteomes" id="UP000483820">
    <property type="component" value="Chromosome II"/>
</dbReference>
<dbReference type="SUPFAM" id="SSF53098">
    <property type="entry name" value="Ribonuclease H-like"/>
    <property type="match status" value="1"/>
</dbReference>
<evidence type="ECO:0000313" key="5">
    <source>
        <dbReference type="EMBL" id="KAF1767008.1"/>
    </source>
</evidence>
<dbReference type="InterPro" id="IPR012337">
    <property type="entry name" value="RNaseH-like_sf"/>
</dbReference>
<dbReference type="SMART" id="SM00950">
    <property type="entry name" value="Piwi"/>
    <property type="match status" value="1"/>
</dbReference>
<dbReference type="CDD" id="cd02826">
    <property type="entry name" value="Piwi-like"/>
    <property type="match status" value="1"/>
</dbReference>
<organism evidence="5 6">
    <name type="scientific">Caenorhabditis remanei</name>
    <name type="common">Caenorhabditis vulgaris</name>
    <dbReference type="NCBI Taxonomy" id="31234"/>
    <lineage>
        <taxon>Eukaryota</taxon>
        <taxon>Metazoa</taxon>
        <taxon>Ecdysozoa</taxon>
        <taxon>Nematoda</taxon>
        <taxon>Chromadorea</taxon>
        <taxon>Rhabditida</taxon>
        <taxon>Rhabditina</taxon>
        <taxon>Rhabditomorpha</taxon>
        <taxon>Rhabditoidea</taxon>
        <taxon>Rhabditidae</taxon>
        <taxon>Peloderinae</taxon>
        <taxon>Caenorhabditis</taxon>
    </lineage>
</organism>